<protein>
    <submittedName>
        <fullName evidence="1">Uncharacterized protein</fullName>
    </submittedName>
</protein>
<dbReference type="Proteomes" id="UP000007029">
    <property type="component" value="Chromosome"/>
</dbReference>
<dbReference type="EMBL" id="CP000362">
    <property type="protein sequence ID" value="ABG30308.1"/>
    <property type="molecule type" value="Genomic_DNA"/>
</dbReference>
<name>Q16CI5_ROSDO</name>
<dbReference type="STRING" id="375451.RD1_0608"/>
<accession>Q16CI5</accession>
<proteinExistence type="predicted"/>
<keyword evidence="2" id="KW-1185">Reference proteome</keyword>
<evidence type="ECO:0000313" key="2">
    <source>
        <dbReference type="Proteomes" id="UP000007029"/>
    </source>
</evidence>
<reference evidence="1 2" key="1">
    <citation type="journal article" date="2007" name="J. Bacteriol.">
        <title>The complete genome sequence of Roseobacter denitrificans reveals a mixotrophic rather than photosynthetic metabolism.</title>
        <authorList>
            <person name="Swingley W.D."/>
            <person name="Sadekar S."/>
            <person name="Mastrian S.D."/>
            <person name="Matthies H.J."/>
            <person name="Hao J."/>
            <person name="Ramos H."/>
            <person name="Acharya C.R."/>
            <person name="Conrad A.L."/>
            <person name="Taylor H.L."/>
            <person name="Dejesa L.C."/>
            <person name="Shah M.K."/>
            <person name="O'huallachain M.E."/>
            <person name="Lince M.T."/>
            <person name="Blankenship R.E."/>
            <person name="Beatty J.T."/>
            <person name="Touchman J.W."/>
        </authorList>
    </citation>
    <scope>NUCLEOTIDE SEQUENCE [LARGE SCALE GENOMIC DNA]</scope>
    <source>
        <strain evidence="2">ATCC 33942 / OCh 114</strain>
    </source>
</reference>
<dbReference type="KEGG" id="rde:RD1_0608"/>
<organism evidence="1 2">
    <name type="scientific">Roseobacter denitrificans (strain ATCC 33942 / OCh 114)</name>
    <name type="common">Erythrobacter sp. (strain OCh 114)</name>
    <name type="synonym">Roseobacter denitrificans</name>
    <dbReference type="NCBI Taxonomy" id="375451"/>
    <lineage>
        <taxon>Bacteria</taxon>
        <taxon>Pseudomonadati</taxon>
        <taxon>Pseudomonadota</taxon>
        <taxon>Alphaproteobacteria</taxon>
        <taxon>Rhodobacterales</taxon>
        <taxon>Roseobacteraceae</taxon>
        <taxon>Roseobacter</taxon>
    </lineage>
</organism>
<dbReference type="AlphaFoldDB" id="Q16CI5"/>
<dbReference type="HOGENOM" id="CLU_2957800_0_0_5"/>
<sequence>MSLKADHILGIIDQQKNDVDALFVRWKTLRVSVSPLRQGHARLEGRGVVHACIRACSGS</sequence>
<gene>
    <name evidence="1" type="ordered locus">RD1_0608</name>
</gene>
<evidence type="ECO:0000313" key="1">
    <source>
        <dbReference type="EMBL" id="ABG30308.1"/>
    </source>
</evidence>